<reference evidence="3 4" key="1">
    <citation type="submission" date="2016-10" db="EMBL/GenBank/DDBJ databases">
        <authorList>
            <person name="de Groot N.N."/>
        </authorList>
    </citation>
    <scope>NUCLEOTIDE SEQUENCE [LARGE SCALE GENOMIC DNA]</scope>
    <source>
        <strain evidence="3 4">DSM 15695</strain>
    </source>
</reference>
<gene>
    <name evidence="3" type="ORF">SAMN04488558_1158</name>
</gene>
<sequence length="116" mass="13653">MVANQPGKRIKELRIEKNLLQEKLAGYLNVSQQTVSKIETGTSDIPYDLLIKLADFFKVSIDYIYGRTEIRDMLTEEKIMNEYNEIISSYTHLNKIDQKTIRTIIKRLEEAEKEKR</sequence>
<evidence type="ECO:0000313" key="3">
    <source>
        <dbReference type="EMBL" id="SEQ50735.1"/>
    </source>
</evidence>
<protein>
    <submittedName>
        <fullName evidence="3">DNA-binding transcriptional regulator, XRE-family HTH domain</fullName>
    </submittedName>
</protein>
<evidence type="ECO:0000259" key="2">
    <source>
        <dbReference type="PROSITE" id="PS50943"/>
    </source>
</evidence>
<organism evidence="3 4">
    <name type="scientific">Ignavigranum ruoffiae</name>
    <dbReference type="NCBI Taxonomy" id="89093"/>
    <lineage>
        <taxon>Bacteria</taxon>
        <taxon>Bacillati</taxon>
        <taxon>Bacillota</taxon>
        <taxon>Bacilli</taxon>
        <taxon>Lactobacillales</taxon>
        <taxon>Aerococcaceae</taxon>
        <taxon>Ignavigranum</taxon>
    </lineage>
</organism>
<accession>A0A1H9GKV7</accession>
<dbReference type="OrthoDB" id="9808239at2"/>
<dbReference type="SUPFAM" id="SSF47413">
    <property type="entry name" value="lambda repressor-like DNA-binding domains"/>
    <property type="match status" value="1"/>
</dbReference>
<dbReference type="Proteomes" id="UP000198833">
    <property type="component" value="Unassembled WGS sequence"/>
</dbReference>
<evidence type="ECO:0000256" key="1">
    <source>
        <dbReference type="ARBA" id="ARBA00023125"/>
    </source>
</evidence>
<proteinExistence type="predicted"/>
<dbReference type="AlphaFoldDB" id="A0A1H9GKV7"/>
<name>A0A1H9GKV7_9LACT</name>
<keyword evidence="1 3" id="KW-0238">DNA-binding</keyword>
<dbReference type="EMBL" id="FOEN01000015">
    <property type="protein sequence ID" value="SEQ50735.1"/>
    <property type="molecule type" value="Genomic_DNA"/>
</dbReference>
<dbReference type="CDD" id="cd00093">
    <property type="entry name" value="HTH_XRE"/>
    <property type="match status" value="1"/>
</dbReference>
<dbReference type="Gene3D" id="1.10.260.40">
    <property type="entry name" value="lambda repressor-like DNA-binding domains"/>
    <property type="match status" value="1"/>
</dbReference>
<evidence type="ECO:0000313" key="4">
    <source>
        <dbReference type="Proteomes" id="UP000198833"/>
    </source>
</evidence>
<dbReference type="SMART" id="SM00530">
    <property type="entry name" value="HTH_XRE"/>
    <property type="match status" value="1"/>
</dbReference>
<keyword evidence="4" id="KW-1185">Reference proteome</keyword>
<dbReference type="STRING" id="89093.SAMN04488558_1158"/>
<dbReference type="InterPro" id="IPR001387">
    <property type="entry name" value="Cro/C1-type_HTH"/>
</dbReference>
<dbReference type="PANTHER" id="PTHR46558:SF11">
    <property type="entry name" value="HTH-TYPE TRANSCRIPTIONAL REGULATOR XRE"/>
    <property type="match status" value="1"/>
</dbReference>
<dbReference type="PROSITE" id="PS50943">
    <property type="entry name" value="HTH_CROC1"/>
    <property type="match status" value="1"/>
</dbReference>
<dbReference type="InterPro" id="IPR010982">
    <property type="entry name" value="Lambda_DNA-bd_dom_sf"/>
</dbReference>
<dbReference type="GO" id="GO:0003677">
    <property type="term" value="F:DNA binding"/>
    <property type="evidence" value="ECO:0007669"/>
    <property type="project" value="UniProtKB-KW"/>
</dbReference>
<dbReference type="RefSeq" id="WP_092572666.1">
    <property type="nucleotide sequence ID" value="NZ_FOEN01000015.1"/>
</dbReference>
<dbReference type="Pfam" id="PF01381">
    <property type="entry name" value="HTH_3"/>
    <property type="match status" value="1"/>
</dbReference>
<dbReference type="PANTHER" id="PTHR46558">
    <property type="entry name" value="TRACRIPTIONAL REGULATORY PROTEIN-RELATED-RELATED"/>
    <property type="match status" value="1"/>
</dbReference>
<feature type="domain" description="HTH cro/C1-type" evidence="2">
    <location>
        <begin position="10"/>
        <end position="64"/>
    </location>
</feature>